<evidence type="ECO:0000313" key="9">
    <source>
        <dbReference type="Proteomes" id="UP001459277"/>
    </source>
</evidence>
<comment type="subcellular location">
    <subcellularLocation>
        <location evidence="1">Membrane</location>
        <topology evidence="1">Multi-pass membrane protein</topology>
    </subcellularLocation>
</comment>
<evidence type="ECO:0000256" key="3">
    <source>
        <dbReference type="ARBA" id="ARBA00022448"/>
    </source>
</evidence>
<proteinExistence type="inferred from homology"/>
<evidence type="ECO:0000256" key="1">
    <source>
        <dbReference type="ARBA" id="ARBA00004141"/>
    </source>
</evidence>
<accession>A0AAW2C7R1</accession>
<dbReference type="AlphaFoldDB" id="A0AAW2C7R1"/>
<organism evidence="8 9">
    <name type="scientific">Lithocarpus litseifolius</name>
    <dbReference type="NCBI Taxonomy" id="425828"/>
    <lineage>
        <taxon>Eukaryota</taxon>
        <taxon>Viridiplantae</taxon>
        <taxon>Streptophyta</taxon>
        <taxon>Embryophyta</taxon>
        <taxon>Tracheophyta</taxon>
        <taxon>Spermatophyta</taxon>
        <taxon>Magnoliopsida</taxon>
        <taxon>eudicotyledons</taxon>
        <taxon>Gunneridae</taxon>
        <taxon>Pentapetalae</taxon>
        <taxon>rosids</taxon>
        <taxon>fabids</taxon>
        <taxon>Fagales</taxon>
        <taxon>Fagaceae</taxon>
        <taxon>Lithocarpus</taxon>
    </lineage>
</organism>
<keyword evidence="4 7" id="KW-0812">Transmembrane</keyword>
<evidence type="ECO:0000256" key="4">
    <source>
        <dbReference type="ARBA" id="ARBA00022692"/>
    </source>
</evidence>
<comment type="similarity">
    <text evidence="2">Belongs to the CRT-like transporter family.</text>
</comment>
<keyword evidence="3" id="KW-0813">Transport</keyword>
<gene>
    <name evidence="8" type="ORF">SO802_023969</name>
</gene>
<comment type="caution">
    <text evidence="8">The sequence shown here is derived from an EMBL/GenBank/DDBJ whole genome shotgun (WGS) entry which is preliminary data.</text>
</comment>
<keyword evidence="6 7" id="KW-0472">Membrane</keyword>
<dbReference type="PANTHER" id="PTHR31326:SF1">
    <property type="entry name" value="PROTEIN CLT2, CHLOROPLASTIC"/>
    <property type="match status" value="1"/>
</dbReference>
<sequence length="335" mass="36452">MGFLHASSSFLSSSSQFHLPSLQPYSHSRRITKLHSRTFHSIFTTITMPPPQPFPQIPKLSHTTTHLVHHRSHTNIPFTLHASPHNSHSTATTTNSKLIFITSSLTIALAVANRVLYKLALVPMKQYPFFLAQVTTFGGSNADQMLSGVDFMWPVLMIASSAFQAGASIIKEFVFTDAATRLKGRSLDIFVVNSLGSGFQALFVLFFLPFLSRVKGIPLGQLPSYLKSGAGCFLNFGANVPGCDGAPLLPLLYIMINLAFNISVLNVVKISSAVVSSLTVMLSVPISIYILSLQLPYLPEATSLSPFFLLGSLILVSGLVIYSIPQPAKHDSRDC</sequence>
<feature type="transmembrane region" description="Helical" evidence="7">
    <location>
        <begin position="248"/>
        <end position="268"/>
    </location>
</feature>
<dbReference type="PANTHER" id="PTHR31326">
    <property type="entry name" value="PROTEIN CLT2, CHLOROPLASTIC"/>
    <property type="match status" value="1"/>
</dbReference>
<evidence type="ECO:0000313" key="8">
    <source>
        <dbReference type="EMBL" id="KAK9994266.1"/>
    </source>
</evidence>
<dbReference type="EMBL" id="JAZDWU010000008">
    <property type="protein sequence ID" value="KAK9994266.1"/>
    <property type="molecule type" value="Genomic_DNA"/>
</dbReference>
<keyword evidence="9" id="KW-1185">Reference proteome</keyword>
<name>A0AAW2C7R1_9ROSI</name>
<reference evidence="8 9" key="1">
    <citation type="submission" date="2024-01" db="EMBL/GenBank/DDBJ databases">
        <title>A telomere-to-telomere, gap-free genome of sweet tea (Lithocarpus litseifolius).</title>
        <authorList>
            <person name="Zhou J."/>
        </authorList>
    </citation>
    <scope>NUCLEOTIDE SEQUENCE [LARGE SCALE GENOMIC DNA]</scope>
    <source>
        <strain evidence="8">Zhou-2022a</strain>
        <tissue evidence="8">Leaf</tissue>
    </source>
</reference>
<evidence type="ECO:0000256" key="2">
    <source>
        <dbReference type="ARBA" id="ARBA00006690"/>
    </source>
</evidence>
<keyword evidence="5 7" id="KW-1133">Transmembrane helix</keyword>
<dbReference type="Pfam" id="PF08627">
    <property type="entry name" value="CRT-like"/>
    <property type="match status" value="1"/>
</dbReference>
<evidence type="ECO:0000256" key="7">
    <source>
        <dbReference type="SAM" id="Phobius"/>
    </source>
</evidence>
<dbReference type="InterPro" id="IPR013936">
    <property type="entry name" value="CRT-like"/>
</dbReference>
<dbReference type="Proteomes" id="UP001459277">
    <property type="component" value="Unassembled WGS sequence"/>
</dbReference>
<feature type="transmembrane region" description="Helical" evidence="7">
    <location>
        <begin position="190"/>
        <end position="211"/>
    </location>
</feature>
<feature type="transmembrane region" description="Helical" evidence="7">
    <location>
        <begin position="304"/>
        <end position="324"/>
    </location>
</feature>
<protein>
    <submittedName>
        <fullName evidence="8">Uncharacterized protein</fullName>
    </submittedName>
</protein>
<feature type="transmembrane region" description="Helical" evidence="7">
    <location>
        <begin position="280"/>
        <end position="298"/>
    </location>
</feature>
<evidence type="ECO:0000256" key="5">
    <source>
        <dbReference type="ARBA" id="ARBA00022989"/>
    </source>
</evidence>
<evidence type="ECO:0000256" key="6">
    <source>
        <dbReference type="ARBA" id="ARBA00023136"/>
    </source>
</evidence>
<dbReference type="GO" id="GO:0016020">
    <property type="term" value="C:membrane"/>
    <property type="evidence" value="ECO:0007669"/>
    <property type="project" value="UniProtKB-SubCell"/>
</dbReference>
<feature type="transmembrane region" description="Helical" evidence="7">
    <location>
        <begin position="98"/>
        <end position="117"/>
    </location>
</feature>